<reference evidence="6 7" key="1">
    <citation type="submission" date="2024-01" db="EMBL/GenBank/DDBJ databases">
        <authorList>
            <person name="Allen C."/>
            <person name="Tagirdzhanova G."/>
        </authorList>
    </citation>
    <scope>NUCLEOTIDE SEQUENCE [LARGE SCALE GENOMIC DNA]</scope>
</reference>
<comment type="caution">
    <text evidence="6">The sequence shown here is derived from an EMBL/GenBank/DDBJ whole genome shotgun (WGS) entry which is preliminary data.</text>
</comment>
<feature type="domain" description="Hydantoinase B/oxoprolinase" evidence="3">
    <location>
        <begin position="796"/>
        <end position="1349"/>
    </location>
</feature>
<dbReference type="Pfam" id="PF02538">
    <property type="entry name" value="Hydantoinase_B"/>
    <property type="match status" value="1"/>
</dbReference>
<dbReference type="PANTHER" id="PTHR11365:SF2">
    <property type="entry name" value="5-OXOPROLINASE"/>
    <property type="match status" value="1"/>
</dbReference>
<dbReference type="InterPro" id="IPR049517">
    <property type="entry name" value="ACX-like_C"/>
</dbReference>
<accession>A0ABP0BNR4</accession>
<dbReference type="InterPro" id="IPR008040">
    <property type="entry name" value="Hydant_A_N"/>
</dbReference>
<dbReference type="InterPro" id="IPR003692">
    <property type="entry name" value="Hydantoinase_B"/>
</dbReference>
<evidence type="ECO:0000259" key="5">
    <source>
        <dbReference type="Pfam" id="PF19278"/>
    </source>
</evidence>
<dbReference type="Pfam" id="PF01968">
    <property type="entry name" value="Hydantoinase_A"/>
    <property type="match status" value="1"/>
</dbReference>
<dbReference type="Proteomes" id="UP001642406">
    <property type="component" value="Unassembled WGS sequence"/>
</dbReference>
<protein>
    <recommendedName>
        <fullName evidence="8">5-oxoprolinase (ATP-hydrolysing)</fullName>
    </recommendedName>
</protein>
<evidence type="ECO:0000256" key="1">
    <source>
        <dbReference type="ARBA" id="ARBA00010403"/>
    </source>
</evidence>
<gene>
    <name evidence="6" type="ORF">SBRCBS47491_004327</name>
</gene>
<dbReference type="EMBL" id="CAWUHC010000032">
    <property type="protein sequence ID" value="CAK7220844.1"/>
    <property type="molecule type" value="Genomic_DNA"/>
</dbReference>
<feature type="domain" description="Hydantoinase A/oxoprolinase" evidence="2">
    <location>
        <begin position="253"/>
        <end position="566"/>
    </location>
</feature>
<keyword evidence="7" id="KW-1185">Reference proteome</keyword>
<feature type="domain" description="Acetophenone carboxylase-like C-terminal" evidence="5">
    <location>
        <begin position="581"/>
        <end position="770"/>
    </location>
</feature>
<dbReference type="Pfam" id="PF05378">
    <property type="entry name" value="Hydant_A_N"/>
    <property type="match status" value="1"/>
</dbReference>
<name>A0ABP0BNR4_9PEZI</name>
<evidence type="ECO:0008006" key="8">
    <source>
        <dbReference type="Google" id="ProtNLM"/>
    </source>
</evidence>
<dbReference type="Pfam" id="PF19278">
    <property type="entry name" value="Hydant_A_C"/>
    <property type="match status" value="1"/>
</dbReference>
<evidence type="ECO:0000259" key="3">
    <source>
        <dbReference type="Pfam" id="PF02538"/>
    </source>
</evidence>
<dbReference type="InterPro" id="IPR002821">
    <property type="entry name" value="Hydantoinase_A"/>
</dbReference>
<evidence type="ECO:0000313" key="6">
    <source>
        <dbReference type="EMBL" id="CAK7220844.1"/>
    </source>
</evidence>
<evidence type="ECO:0000259" key="2">
    <source>
        <dbReference type="Pfam" id="PF01968"/>
    </source>
</evidence>
<dbReference type="PANTHER" id="PTHR11365">
    <property type="entry name" value="5-OXOPROLINASE RELATED"/>
    <property type="match status" value="1"/>
</dbReference>
<proteinExistence type="inferred from homology"/>
<feature type="domain" description="Hydantoinase/oxoprolinase N-terminal" evidence="4">
    <location>
        <begin position="13"/>
        <end position="234"/>
    </location>
</feature>
<dbReference type="InterPro" id="IPR045079">
    <property type="entry name" value="Oxoprolinase-like"/>
</dbReference>
<organism evidence="6 7">
    <name type="scientific">Sporothrix bragantina</name>
    <dbReference type="NCBI Taxonomy" id="671064"/>
    <lineage>
        <taxon>Eukaryota</taxon>
        <taxon>Fungi</taxon>
        <taxon>Dikarya</taxon>
        <taxon>Ascomycota</taxon>
        <taxon>Pezizomycotina</taxon>
        <taxon>Sordariomycetes</taxon>
        <taxon>Sordariomycetidae</taxon>
        <taxon>Ophiostomatales</taxon>
        <taxon>Ophiostomataceae</taxon>
        <taxon>Sporothrix</taxon>
    </lineage>
</organism>
<sequence>MASTSARHGKVSIAIDRGGTFTDCFGSCDGEHIIIKLLSEDPANYADAPLEGIRRIMSHFLKRNIPRGEILDTTQIDSIRMGTTVATNALLERKGESIALVVTRGFRDCLAIGNQSRPRIFDLAIRKPDVLYEQVVEIDERVTLEDYAEDPERTQTPAKVKARTPETALAETELVMGVSGETVRVLQRPDEAVIRRQLQEVYDSGIRSIAVCLMHAYTFPDHEALIGKIASEIGFGHISLSSELMPMIKLVSRATSVCADAYLTPAIKKYIAGFQKGFVGGLGSKSVKEHSNDTGKDGERGARCEFMQSDGGLVDVDKFTGLKAILSGPAGGVVGYAITSYDPKTKINVLGFDMGGTSTDVSRYGEGRYDHTFETTTAGVTIQSPQLDINTVAAGGGSMLFFRNGLFVVGPESAGAHPGPACYRKGGPATVTDANLYLGRLLPEFFPKIFGKNEDEGLDVAASEAALQKLTDQINKESTTGKTMTVDEVAFGFLTVANESMTRPIRSITEAKGHDPSKHRLATFGGAGGQHAVAIAQSLGIRQILVHRYSSVLSAYGMALADVVDEQQEPESKVWADGGDVVSELRSKMDKLRERSRAALRDQGFGDDEMVFEEYLNMRYRGTESALMIVQPTEAEAKEHFGGDQWAYGQAFVRHHRYEFGFTLDDRDIIIDDVRVRGIGRSFRYDEKTVDEQLGEITANDSDDNHAKKRHNEAQVYFDGGRMATPIFKLEDLAVGDRVSGPAMLADGTQTIVVSPGTAATKLATHVIIDIERDGRGKGGATTSSSEDKAEDREVDPILLSVFGHRFMAIAEQMGRALQKTSVSTNVKERLDFSCAIFDADGALVANAPHLPVHLGSLSTCVRVQAEIWKGKLQKGDVIISNHPSYGGTHLPDVTLIMPAFDRKGENILFYAASRAHHADIGGITAGSMPPHSRELYQEGAAVKTAKLVAGGRFDEDLVVDLFYKQPAQYPGCSGTRCLADNINDLKAQVSANQKGISLIETLFEEYGEDTVDLYMRAIQDNAAACVRALLKQVSKRFEGRDLSAVDHMDDGSPIRLRVAIDAEKGEAVFDFAGTGPEVYGNINAPEAVTYSAIIYCLRCLISEDIPLNQGCLRPVTVKIPPKSLLSPSDRAAVVGGNVLTSQRVTDVIFKAFEACAASQGDCNNLTFGFGGNVAGSDTVKGFGYYETIAGGSGAGPDWDGTSGVHTHMTNTRITDSEVFERRYPVLLREFSLRAGSGGNGQHRGGDGVVRDIEFRIPLQVSILSERRVYQPYGLAGGEPGQCGLNLWVRRVEKASWEVALKRLEGGDEAEGEVEMEERQINMGAKNSAPMNKGDRIIVCTPGGGGWGPVGKDKALAVPADPQLAWRKGTHGAREDTALQV</sequence>
<comment type="similarity">
    <text evidence="1">Belongs to the oxoprolinase family.</text>
</comment>
<evidence type="ECO:0000259" key="4">
    <source>
        <dbReference type="Pfam" id="PF05378"/>
    </source>
</evidence>
<evidence type="ECO:0000313" key="7">
    <source>
        <dbReference type="Proteomes" id="UP001642406"/>
    </source>
</evidence>